<keyword evidence="3" id="KW-1185">Reference proteome</keyword>
<dbReference type="Proteomes" id="UP000232003">
    <property type="component" value="Chromosome"/>
</dbReference>
<name>A0A2K8T2F0_9NOSO</name>
<dbReference type="AlphaFoldDB" id="A0A2K8T2F0"/>
<sequence>MGAVHKRERIWLIATNSQSPRWGASRSLYTQERTNAASVGGGDDAHTNQNRCQQQLQKTNQRGQKPLLRGGQHSKSFSQSTFCQRHHGLSQRLGRYLVGQSDLDRWLCAATVPSFSRLTRNEIAALTPDRQREYRQLWAEYQARRRQHKQQLIALGNAIVPQCAALIFDRLKIILSQQQKIHD</sequence>
<protein>
    <submittedName>
        <fullName evidence="2">Uncharacterized protein</fullName>
    </submittedName>
</protein>
<reference evidence="2 3" key="1">
    <citation type="submission" date="2017-11" db="EMBL/GenBank/DDBJ databases">
        <title>Complete genome of a free-living desiccation-tolerant cyanobacterium and its photosynthetic adaptation to extreme terrestrial habitat.</title>
        <authorList>
            <person name="Shang J."/>
        </authorList>
    </citation>
    <scope>NUCLEOTIDE SEQUENCE [LARGE SCALE GENOMIC DNA]</scope>
    <source>
        <strain evidence="2 3">CCNUN1</strain>
    </source>
</reference>
<gene>
    <name evidence="2" type="ORF">COO91_07866</name>
</gene>
<proteinExistence type="predicted"/>
<evidence type="ECO:0000313" key="3">
    <source>
        <dbReference type="Proteomes" id="UP000232003"/>
    </source>
</evidence>
<accession>A0A2K8T2F0</accession>
<evidence type="ECO:0000256" key="1">
    <source>
        <dbReference type="SAM" id="MobiDB-lite"/>
    </source>
</evidence>
<dbReference type="KEGG" id="nfl:COO91_07866"/>
<organism evidence="2 3">
    <name type="scientific">Nostoc flagelliforme CCNUN1</name>
    <dbReference type="NCBI Taxonomy" id="2038116"/>
    <lineage>
        <taxon>Bacteria</taxon>
        <taxon>Bacillati</taxon>
        <taxon>Cyanobacteriota</taxon>
        <taxon>Cyanophyceae</taxon>
        <taxon>Nostocales</taxon>
        <taxon>Nostocaceae</taxon>
        <taxon>Nostoc</taxon>
    </lineage>
</organism>
<dbReference type="EMBL" id="CP024785">
    <property type="protein sequence ID" value="AUB41793.1"/>
    <property type="molecule type" value="Genomic_DNA"/>
</dbReference>
<feature type="compositionally biased region" description="Polar residues" evidence="1">
    <location>
        <begin position="47"/>
        <end position="63"/>
    </location>
</feature>
<feature type="region of interest" description="Disordered" evidence="1">
    <location>
        <begin position="33"/>
        <end position="75"/>
    </location>
</feature>
<evidence type="ECO:0000313" key="2">
    <source>
        <dbReference type="EMBL" id="AUB41793.1"/>
    </source>
</evidence>